<protein>
    <submittedName>
        <fullName evidence="1">Uncharacterized protein</fullName>
    </submittedName>
</protein>
<dbReference type="AlphaFoldDB" id="D8LRV4"/>
<dbReference type="EMBL" id="FN649731">
    <property type="protein sequence ID" value="CBN73871.1"/>
    <property type="molecule type" value="Genomic_DNA"/>
</dbReference>
<dbReference type="EMBL" id="FN648926">
    <property type="protein sequence ID" value="CBN73871.1"/>
    <property type="molecule type" value="Genomic_DNA"/>
</dbReference>
<evidence type="ECO:0000313" key="1">
    <source>
        <dbReference type="EMBL" id="CBN73871.1"/>
    </source>
</evidence>
<name>D8LRV4_ECTSI</name>
<reference evidence="1 2" key="1">
    <citation type="journal article" date="2010" name="Nature">
        <title>The Ectocarpus genome and the independent evolution of multicellularity in brown algae.</title>
        <authorList>
            <person name="Cock J.M."/>
            <person name="Sterck L."/>
            <person name="Rouze P."/>
            <person name="Scornet D."/>
            <person name="Allen A.E."/>
            <person name="Amoutzias G."/>
            <person name="Anthouard V."/>
            <person name="Artiguenave F."/>
            <person name="Aury J.M."/>
            <person name="Badger J.H."/>
            <person name="Beszteri B."/>
            <person name="Billiau K."/>
            <person name="Bonnet E."/>
            <person name="Bothwell J.H."/>
            <person name="Bowler C."/>
            <person name="Boyen C."/>
            <person name="Brownlee C."/>
            <person name="Carrano C.J."/>
            <person name="Charrier B."/>
            <person name="Cho G.Y."/>
            <person name="Coelho S.M."/>
            <person name="Collen J."/>
            <person name="Corre E."/>
            <person name="Da Silva C."/>
            <person name="Delage L."/>
            <person name="Delaroque N."/>
            <person name="Dittami S.M."/>
            <person name="Doulbeau S."/>
            <person name="Elias M."/>
            <person name="Farnham G."/>
            <person name="Gachon C.M."/>
            <person name="Gschloessl B."/>
            <person name="Heesch S."/>
            <person name="Jabbari K."/>
            <person name="Jubin C."/>
            <person name="Kawai H."/>
            <person name="Kimura K."/>
            <person name="Kloareg B."/>
            <person name="Kupper F.C."/>
            <person name="Lang D."/>
            <person name="Le Bail A."/>
            <person name="Leblanc C."/>
            <person name="Lerouge P."/>
            <person name="Lohr M."/>
            <person name="Lopez P.J."/>
            <person name="Martens C."/>
            <person name="Maumus F."/>
            <person name="Michel G."/>
            <person name="Miranda-Saavedra D."/>
            <person name="Morales J."/>
            <person name="Moreau H."/>
            <person name="Motomura T."/>
            <person name="Nagasato C."/>
            <person name="Napoli C.A."/>
            <person name="Nelson D.R."/>
            <person name="Nyvall-Collen P."/>
            <person name="Peters A.F."/>
            <person name="Pommier C."/>
            <person name="Potin P."/>
            <person name="Poulain J."/>
            <person name="Quesneville H."/>
            <person name="Read B."/>
            <person name="Rensing S.A."/>
            <person name="Ritter A."/>
            <person name="Rousvoal S."/>
            <person name="Samanta M."/>
            <person name="Samson G."/>
            <person name="Schroeder D.C."/>
            <person name="Segurens B."/>
            <person name="Strittmatter M."/>
            <person name="Tonon T."/>
            <person name="Tregear J.W."/>
            <person name="Valentin K."/>
            <person name="von Dassow P."/>
            <person name="Yamagishi T."/>
            <person name="Van de Peer Y."/>
            <person name="Wincker P."/>
        </authorList>
    </citation>
    <scope>NUCLEOTIDE SEQUENCE [LARGE SCALE GENOMIC DNA]</scope>
    <source>
        <strain evidence="2">Ec32 / CCAP1310/4</strain>
    </source>
</reference>
<evidence type="ECO:0000313" key="2">
    <source>
        <dbReference type="Proteomes" id="UP000002630"/>
    </source>
</evidence>
<sequence>MVRVCFFLQDVCCLKRAIQPYGSFQLRTLSLLEVGGYALHRIWLSAAYLESYHATVLLLLLQQFLFSVRKR</sequence>
<gene>
    <name evidence="1" type="ORF">Esi_0007_0198</name>
</gene>
<keyword evidence="2" id="KW-1185">Reference proteome</keyword>
<dbReference type="Proteomes" id="UP000002630">
    <property type="component" value="Linkage Group LG06"/>
</dbReference>
<dbReference type="InParanoid" id="D8LRV4"/>
<organism evidence="1 2">
    <name type="scientific">Ectocarpus siliculosus</name>
    <name type="common">Brown alga</name>
    <name type="synonym">Conferva siliculosa</name>
    <dbReference type="NCBI Taxonomy" id="2880"/>
    <lineage>
        <taxon>Eukaryota</taxon>
        <taxon>Sar</taxon>
        <taxon>Stramenopiles</taxon>
        <taxon>Ochrophyta</taxon>
        <taxon>PX clade</taxon>
        <taxon>Phaeophyceae</taxon>
        <taxon>Ectocarpales</taxon>
        <taxon>Ectocarpaceae</taxon>
        <taxon>Ectocarpus</taxon>
    </lineage>
</organism>
<proteinExistence type="predicted"/>
<accession>D8LRV4</accession>